<feature type="domain" description="HTH lysR-type" evidence="5">
    <location>
        <begin position="1"/>
        <end position="58"/>
    </location>
</feature>
<gene>
    <name evidence="6" type="ORF">EV686_101740</name>
</gene>
<keyword evidence="2" id="KW-0805">Transcription regulation</keyword>
<organism evidence="6 7">
    <name type="scientific">Paracandidimonas soli</name>
    <dbReference type="NCBI Taxonomy" id="1917182"/>
    <lineage>
        <taxon>Bacteria</taxon>
        <taxon>Pseudomonadati</taxon>
        <taxon>Pseudomonadota</taxon>
        <taxon>Betaproteobacteria</taxon>
        <taxon>Burkholderiales</taxon>
        <taxon>Alcaligenaceae</taxon>
        <taxon>Paracandidimonas</taxon>
    </lineage>
</organism>
<evidence type="ECO:0000313" key="6">
    <source>
        <dbReference type="EMBL" id="TCV03276.1"/>
    </source>
</evidence>
<dbReference type="InterPro" id="IPR036388">
    <property type="entry name" value="WH-like_DNA-bd_sf"/>
</dbReference>
<dbReference type="OrthoDB" id="8849678at2"/>
<dbReference type="PROSITE" id="PS50931">
    <property type="entry name" value="HTH_LYSR"/>
    <property type="match status" value="1"/>
</dbReference>
<keyword evidence="7" id="KW-1185">Reference proteome</keyword>
<comment type="caution">
    <text evidence="6">The sequence shown here is derived from an EMBL/GenBank/DDBJ whole genome shotgun (WGS) entry which is preliminary data.</text>
</comment>
<dbReference type="Pfam" id="PF00126">
    <property type="entry name" value="HTH_1"/>
    <property type="match status" value="1"/>
</dbReference>
<dbReference type="PANTHER" id="PTHR30427">
    <property type="entry name" value="TRANSCRIPTIONAL ACTIVATOR PROTEIN LYSR"/>
    <property type="match status" value="1"/>
</dbReference>
<protein>
    <submittedName>
        <fullName evidence="6">DNA-binding transcriptional LysR family regulator</fullName>
    </submittedName>
</protein>
<dbReference type="InterPro" id="IPR005119">
    <property type="entry name" value="LysR_subst-bd"/>
</dbReference>
<accession>A0A4R3VD81</accession>
<dbReference type="GO" id="GO:0003700">
    <property type="term" value="F:DNA-binding transcription factor activity"/>
    <property type="evidence" value="ECO:0007669"/>
    <property type="project" value="InterPro"/>
</dbReference>
<evidence type="ECO:0000256" key="1">
    <source>
        <dbReference type="ARBA" id="ARBA00009437"/>
    </source>
</evidence>
<dbReference type="SUPFAM" id="SSF46785">
    <property type="entry name" value="Winged helix' DNA-binding domain"/>
    <property type="match status" value="1"/>
</dbReference>
<dbReference type="GO" id="GO:0043565">
    <property type="term" value="F:sequence-specific DNA binding"/>
    <property type="evidence" value="ECO:0007669"/>
    <property type="project" value="TreeGrafter"/>
</dbReference>
<dbReference type="AlphaFoldDB" id="A0A4R3VD81"/>
<evidence type="ECO:0000259" key="5">
    <source>
        <dbReference type="PROSITE" id="PS50931"/>
    </source>
</evidence>
<evidence type="ECO:0000313" key="7">
    <source>
        <dbReference type="Proteomes" id="UP000294692"/>
    </source>
</evidence>
<dbReference type="GO" id="GO:0010628">
    <property type="term" value="P:positive regulation of gene expression"/>
    <property type="evidence" value="ECO:0007669"/>
    <property type="project" value="TreeGrafter"/>
</dbReference>
<keyword evidence="4" id="KW-0804">Transcription</keyword>
<comment type="similarity">
    <text evidence="1">Belongs to the LysR transcriptional regulatory family.</text>
</comment>
<sequence>MNIRGLEALHALVQGGGIAAAAKQVHRTQPQVSRILAQLEDDVGFPLLRKEGRRLILTQDGSEFYRRMMGLLEHKDALQVFSENIRLKRAHRLHIMAANHMVEAFLLDAIIRAHAQRPELSVSINARMPLMPQSTLGGEAFDVVLAQLPIDHPSLDTVELLTLDMVAIAPADHRFAGMDAVEAADFESEPYVSLPPRSLLRGRSDQALNILRNRPYYKFEASFASMTCHLVAGGCGVAVADPLAALAHRHRGLVIRRFLPRIPLNYGLAFPVTQDRSETSLFFEGVIRQVLKEKLAALNEALRMQQAPREV</sequence>
<dbReference type="RefSeq" id="WP_132473568.1">
    <property type="nucleotide sequence ID" value="NZ_JBHRVM010000001.1"/>
</dbReference>
<reference evidence="6 7" key="1">
    <citation type="submission" date="2019-03" db="EMBL/GenBank/DDBJ databases">
        <title>Genomic Encyclopedia of Type Strains, Phase IV (KMG-IV): sequencing the most valuable type-strain genomes for metagenomic binning, comparative biology and taxonomic classification.</title>
        <authorList>
            <person name="Goeker M."/>
        </authorList>
    </citation>
    <scope>NUCLEOTIDE SEQUENCE [LARGE SCALE GENOMIC DNA]</scope>
    <source>
        <strain evidence="6 7">DSM 100048</strain>
    </source>
</reference>
<dbReference type="InterPro" id="IPR036390">
    <property type="entry name" value="WH_DNA-bd_sf"/>
</dbReference>
<dbReference type="PANTHER" id="PTHR30427:SF1">
    <property type="entry name" value="TRANSCRIPTIONAL ACTIVATOR PROTEIN LYSR"/>
    <property type="match status" value="1"/>
</dbReference>
<keyword evidence="3 6" id="KW-0238">DNA-binding</keyword>
<dbReference type="Pfam" id="PF03466">
    <property type="entry name" value="LysR_substrate"/>
    <property type="match status" value="1"/>
</dbReference>
<dbReference type="InterPro" id="IPR000847">
    <property type="entry name" value="LysR_HTH_N"/>
</dbReference>
<dbReference type="SUPFAM" id="SSF53850">
    <property type="entry name" value="Periplasmic binding protein-like II"/>
    <property type="match status" value="1"/>
</dbReference>
<evidence type="ECO:0000256" key="4">
    <source>
        <dbReference type="ARBA" id="ARBA00023163"/>
    </source>
</evidence>
<dbReference type="EMBL" id="SMBX01000001">
    <property type="protein sequence ID" value="TCV03276.1"/>
    <property type="molecule type" value="Genomic_DNA"/>
</dbReference>
<evidence type="ECO:0000256" key="2">
    <source>
        <dbReference type="ARBA" id="ARBA00023015"/>
    </source>
</evidence>
<proteinExistence type="inferred from homology"/>
<dbReference type="Proteomes" id="UP000294692">
    <property type="component" value="Unassembled WGS sequence"/>
</dbReference>
<dbReference type="Gene3D" id="1.10.10.10">
    <property type="entry name" value="Winged helix-like DNA-binding domain superfamily/Winged helix DNA-binding domain"/>
    <property type="match status" value="1"/>
</dbReference>
<evidence type="ECO:0000256" key="3">
    <source>
        <dbReference type="ARBA" id="ARBA00023125"/>
    </source>
</evidence>
<dbReference type="Gene3D" id="3.40.190.10">
    <property type="entry name" value="Periplasmic binding protein-like II"/>
    <property type="match status" value="2"/>
</dbReference>
<name>A0A4R3VD81_9BURK</name>